<organism evidence="1 2">
    <name type="scientific">Antarcticirhabdus aurantiaca</name>
    <dbReference type="NCBI Taxonomy" id="2606717"/>
    <lineage>
        <taxon>Bacteria</taxon>
        <taxon>Pseudomonadati</taxon>
        <taxon>Pseudomonadota</taxon>
        <taxon>Alphaproteobacteria</taxon>
        <taxon>Hyphomicrobiales</taxon>
        <taxon>Aurantimonadaceae</taxon>
        <taxon>Antarcticirhabdus</taxon>
    </lineage>
</organism>
<keyword evidence="2" id="KW-1185">Reference proteome</keyword>
<sequence>MDASLWWLSTPHPGTTMPSGASTPSPEVYEADWHEHGRAAGPIRNARMIAEGRPDLVIAFPGGRGTADMVSRARKAGIEVREVSA</sequence>
<evidence type="ECO:0000313" key="2">
    <source>
        <dbReference type="Proteomes" id="UP001163223"/>
    </source>
</evidence>
<proteinExistence type="predicted"/>
<dbReference type="Proteomes" id="UP001163223">
    <property type="component" value="Chromosome"/>
</dbReference>
<evidence type="ECO:0000313" key="1">
    <source>
        <dbReference type="EMBL" id="WAJ27114.1"/>
    </source>
</evidence>
<dbReference type="EMBL" id="CP113520">
    <property type="protein sequence ID" value="WAJ27114.1"/>
    <property type="molecule type" value="Genomic_DNA"/>
</dbReference>
<name>A0ACD4NJX8_9HYPH</name>
<accession>A0ACD4NJX8</accession>
<gene>
    <name evidence="1" type="ORF">OXU80_19990</name>
</gene>
<protein>
    <submittedName>
        <fullName evidence="1">Uncharacterized protein</fullName>
    </submittedName>
</protein>
<reference evidence="1" key="1">
    <citation type="submission" date="2022-11" db="EMBL/GenBank/DDBJ databases">
        <title>beta-Carotene-producing bacterium, Jeongeuplla avenae sp. nov., alleviates the salt stress of Arabidopsis seedlings.</title>
        <authorList>
            <person name="Jiang L."/>
            <person name="Lee J."/>
        </authorList>
    </citation>
    <scope>NUCLEOTIDE SEQUENCE</scope>
    <source>
        <strain evidence="1">DY_R2A_6</strain>
    </source>
</reference>